<dbReference type="InterPro" id="IPR027275">
    <property type="entry name" value="PRC-brl_dom"/>
</dbReference>
<accession>A0ABW2B1L7</accession>
<evidence type="ECO:0000313" key="4">
    <source>
        <dbReference type="EMBL" id="MFC6759459.1"/>
    </source>
</evidence>
<protein>
    <submittedName>
        <fullName evidence="4">PRC-barrel domain-containing protein</fullName>
    </submittedName>
</protein>
<feature type="region of interest" description="Disordered" evidence="1">
    <location>
        <begin position="232"/>
        <end position="253"/>
    </location>
</feature>
<organism evidence="4 5">
    <name type="scientific">Sulfitobacter porphyrae</name>
    <dbReference type="NCBI Taxonomy" id="1246864"/>
    <lineage>
        <taxon>Bacteria</taxon>
        <taxon>Pseudomonadati</taxon>
        <taxon>Pseudomonadota</taxon>
        <taxon>Alphaproteobacteria</taxon>
        <taxon>Rhodobacterales</taxon>
        <taxon>Roseobacteraceae</taxon>
        <taxon>Sulfitobacter</taxon>
    </lineage>
</organism>
<name>A0ABW2B1L7_9RHOB</name>
<dbReference type="SUPFAM" id="SSF50346">
    <property type="entry name" value="PRC-barrel domain"/>
    <property type="match status" value="1"/>
</dbReference>
<dbReference type="InterPro" id="IPR011033">
    <property type="entry name" value="PRC_barrel-like_sf"/>
</dbReference>
<comment type="caution">
    <text evidence="4">The sequence shown here is derived from an EMBL/GenBank/DDBJ whole genome shotgun (WGS) entry which is preliminary data.</text>
</comment>
<sequence length="253" mass="25553">MTNLKQHASTLALIATLTATPAILAAQTATAPADDAATASEQPLTQDNAEAPAEETSDTADSAVPADDAASATAEAPADDTATDTAEAPADDAMQSDGTDTAEVPADDGLAGDPNQTAEVAPEETAKPVEGQIHMQGENTILADDLMGSNVYSASGESIGEIDDLIVNLDGSVEGAVIGVGGFLGIGEKWVAVKLDSLSTQQDENGNVTLTSSATKADLEAAEPFVTARDMAAAQRSVESMPAEGEVQSQPLE</sequence>
<dbReference type="EMBL" id="JBHSWG010000001">
    <property type="protein sequence ID" value="MFC6759459.1"/>
    <property type="molecule type" value="Genomic_DNA"/>
</dbReference>
<dbReference type="PANTHER" id="PTHR36505:SF1">
    <property type="entry name" value="BLR1072 PROTEIN"/>
    <property type="match status" value="1"/>
</dbReference>
<gene>
    <name evidence="4" type="ORF">ACFQFQ_08080</name>
</gene>
<keyword evidence="5" id="KW-1185">Reference proteome</keyword>
<dbReference type="Pfam" id="PF05239">
    <property type="entry name" value="PRC"/>
    <property type="match status" value="1"/>
</dbReference>
<feature type="signal peptide" evidence="2">
    <location>
        <begin position="1"/>
        <end position="25"/>
    </location>
</feature>
<feature type="compositionally biased region" description="Low complexity" evidence="1">
    <location>
        <begin position="59"/>
        <end position="76"/>
    </location>
</feature>
<feature type="chain" id="PRO_5045653922" evidence="2">
    <location>
        <begin position="26"/>
        <end position="253"/>
    </location>
</feature>
<evidence type="ECO:0000259" key="3">
    <source>
        <dbReference type="Pfam" id="PF05239"/>
    </source>
</evidence>
<dbReference type="Gene3D" id="2.30.30.240">
    <property type="entry name" value="PRC-barrel domain"/>
    <property type="match status" value="1"/>
</dbReference>
<feature type="region of interest" description="Disordered" evidence="1">
    <location>
        <begin position="34"/>
        <end position="133"/>
    </location>
</feature>
<evidence type="ECO:0000256" key="1">
    <source>
        <dbReference type="SAM" id="MobiDB-lite"/>
    </source>
</evidence>
<keyword evidence="2" id="KW-0732">Signal</keyword>
<dbReference type="PANTHER" id="PTHR36505">
    <property type="entry name" value="BLR1072 PROTEIN"/>
    <property type="match status" value="1"/>
</dbReference>
<evidence type="ECO:0000256" key="2">
    <source>
        <dbReference type="SAM" id="SignalP"/>
    </source>
</evidence>
<reference evidence="5" key="1">
    <citation type="journal article" date="2019" name="Int. J. Syst. Evol. Microbiol.">
        <title>The Global Catalogue of Microorganisms (GCM) 10K type strain sequencing project: providing services to taxonomists for standard genome sequencing and annotation.</title>
        <authorList>
            <consortium name="The Broad Institute Genomics Platform"/>
            <consortium name="The Broad Institute Genome Sequencing Center for Infectious Disease"/>
            <person name="Wu L."/>
            <person name="Ma J."/>
        </authorList>
    </citation>
    <scope>NUCLEOTIDE SEQUENCE [LARGE SCALE GENOMIC DNA]</scope>
    <source>
        <strain evidence="5">CCUG 66188</strain>
    </source>
</reference>
<feature type="domain" description="PRC-barrel" evidence="3">
    <location>
        <begin position="139"/>
        <end position="209"/>
    </location>
</feature>
<feature type="compositionally biased region" description="Low complexity" evidence="1">
    <location>
        <begin position="83"/>
        <end position="93"/>
    </location>
</feature>
<proteinExistence type="predicted"/>
<evidence type="ECO:0000313" key="5">
    <source>
        <dbReference type="Proteomes" id="UP001596353"/>
    </source>
</evidence>
<dbReference type="Proteomes" id="UP001596353">
    <property type="component" value="Unassembled WGS sequence"/>
</dbReference>